<dbReference type="InterPro" id="IPR051447">
    <property type="entry name" value="Lipoprotein-release_system"/>
</dbReference>
<dbReference type="RefSeq" id="WP_123769300.1">
    <property type="nucleotide sequence ID" value="NZ_RKQN01000001.1"/>
</dbReference>
<dbReference type="InterPro" id="IPR025857">
    <property type="entry name" value="MacB_PCD"/>
</dbReference>
<feature type="transmembrane region" description="Helical" evidence="8">
    <location>
        <begin position="314"/>
        <end position="341"/>
    </location>
</feature>
<feature type="domain" description="ABC3 transporter permease C-terminal" evidence="9">
    <location>
        <begin position="274"/>
        <end position="407"/>
    </location>
</feature>
<comment type="subcellular location">
    <subcellularLocation>
        <location evidence="1">Cell membrane</location>
        <topology evidence="1">Multi-pass membrane protein</topology>
    </subcellularLocation>
</comment>
<comment type="similarity">
    <text evidence="2">Belongs to the ABC-4 integral membrane protein family. LolC/E subfamily.</text>
</comment>
<keyword evidence="4" id="KW-1003">Cell membrane</keyword>
<dbReference type="PANTHER" id="PTHR30489">
    <property type="entry name" value="LIPOPROTEIN-RELEASING SYSTEM TRANSMEMBRANE PROTEIN LOLE"/>
    <property type="match status" value="1"/>
</dbReference>
<evidence type="ECO:0000259" key="10">
    <source>
        <dbReference type="Pfam" id="PF12704"/>
    </source>
</evidence>
<dbReference type="GO" id="GO:0042953">
    <property type="term" value="P:lipoprotein transport"/>
    <property type="evidence" value="ECO:0007669"/>
    <property type="project" value="InterPro"/>
</dbReference>
<dbReference type="InterPro" id="IPR011925">
    <property type="entry name" value="LolCE_TM"/>
</dbReference>
<comment type="caution">
    <text evidence="11">The sequence shown here is derived from an EMBL/GenBank/DDBJ whole genome shotgun (WGS) entry which is preliminary data.</text>
</comment>
<keyword evidence="5 8" id="KW-0812">Transmembrane</keyword>
<evidence type="ECO:0000259" key="9">
    <source>
        <dbReference type="Pfam" id="PF02687"/>
    </source>
</evidence>
<feature type="transmembrane region" description="Helical" evidence="8">
    <location>
        <begin position="380"/>
        <end position="400"/>
    </location>
</feature>
<dbReference type="Pfam" id="PF02687">
    <property type="entry name" value="FtsX"/>
    <property type="match status" value="1"/>
</dbReference>
<keyword evidence="11" id="KW-0449">Lipoprotein</keyword>
<evidence type="ECO:0000256" key="5">
    <source>
        <dbReference type="ARBA" id="ARBA00022692"/>
    </source>
</evidence>
<evidence type="ECO:0000256" key="8">
    <source>
        <dbReference type="SAM" id="Phobius"/>
    </source>
</evidence>
<dbReference type="InterPro" id="IPR003838">
    <property type="entry name" value="ABC3_permease_C"/>
</dbReference>
<dbReference type="EMBL" id="RKQN01000001">
    <property type="protein sequence ID" value="RPE81775.1"/>
    <property type="molecule type" value="Genomic_DNA"/>
</dbReference>
<dbReference type="GO" id="GO:0044874">
    <property type="term" value="P:lipoprotein localization to outer membrane"/>
    <property type="evidence" value="ECO:0007669"/>
    <property type="project" value="TreeGrafter"/>
</dbReference>
<dbReference type="GO" id="GO:0098797">
    <property type="term" value="C:plasma membrane protein complex"/>
    <property type="evidence" value="ECO:0007669"/>
    <property type="project" value="TreeGrafter"/>
</dbReference>
<evidence type="ECO:0000256" key="1">
    <source>
        <dbReference type="ARBA" id="ARBA00004651"/>
    </source>
</evidence>
<accession>A0A3N4VK09</accession>
<sequence>MFKPIPVAIGLRYLRAKRRNGFISFISLASVLGIALGVTALITTLAVMSGFQREIRDRMLQMAAHATVSGYGEPVLGWSQAVSTALRDPRVAGAAPYIEKEALINGVRQQPALIRGVLPGEEGKVSVLAEKMVQGRLDSLTPGSFNLVLGKELALWLGVNVGDQVVVMLADARGSPIGALPQFKRFTVSGIFEAGYNEFDKGLAVANLRDMQRLLRMGDGVTGVRLRLHDMDQAWNVARDLALRLGGPYRVSDWTSENANMFRALRMEKTVMAILLSLIIAMGAFNLVSSQVMLVTDKQADIAILRTLGLTPRGVMQVFVVQGSLIGIIGTVAGVIGGIVLTLNLEHILKAIEAVLGVQLLPEDVYYITGLPTDLQAGDVIVIACVALAMAFLATLYPAWRAARTAPAEALRYE</sequence>
<feature type="transmembrane region" description="Helical" evidence="8">
    <location>
        <begin position="271"/>
        <end position="294"/>
    </location>
</feature>
<dbReference type="PANTHER" id="PTHR30489:SF0">
    <property type="entry name" value="LIPOPROTEIN-RELEASING SYSTEM TRANSMEMBRANE PROTEIN LOLE"/>
    <property type="match status" value="1"/>
</dbReference>
<gene>
    <name evidence="11" type="ORF">EDC50_0977</name>
</gene>
<keyword evidence="12" id="KW-1185">Reference proteome</keyword>
<evidence type="ECO:0000256" key="3">
    <source>
        <dbReference type="ARBA" id="ARBA00022448"/>
    </source>
</evidence>
<name>A0A3N4VK09_9GAMM</name>
<dbReference type="NCBIfam" id="TIGR02212">
    <property type="entry name" value="lolCE"/>
    <property type="match status" value="1"/>
</dbReference>
<feature type="domain" description="MacB-like periplasmic core" evidence="10">
    <location>
        <begin position="27"/>
        <end position="241"/>
    </location>
</feature>
<evidence type="ECO:0000256" key="7">
    <source>
        <dbReference type="ARBA" id="ARBA00023136"/>
    </source>
</evidence>
<proteinExistence type="inferred from homology"/>
<organism evidence="11 12">
    <name type="scientific">Vulcaniibacterium tengchongense</name>
    <dbReference type="NCBI Taxonomy" id="1273429"/>
    <lineage>
        <taxon>Bacteria</taxon>
        <taxon>Pseudomonadati</taxon>
        <taxon>Pseudomonadota</taxon>
        <taxon>Gammaproteobacteria</taxon>
        <taxon>Lysobacterales</taxon>
        <taxon>Lysobacteraceae</taxon>
        <taxon>Vulcaniibacterium</taxon>
    </lineage>
</organism>
<protein>
    <submittedName>
        <fullName evidence="11">Lipoprotein-releasing system permease protein</fullName>
    </submittedName>
</protein>
<evidence type="ECO:0000313" key="11">
    <source>
        <dbReference type="EMBL" id="RPE81775.1"/>
    </source>
</evidence>
<evidence type="ECO:0000313" key="12">
    <source>
        <dbReference type="Proteomes" id="UP000269708"/>
    </source>
</evidence>
<evidence type="ECO:0000256" key="4">
    <source>
        <dbReference type="ARBA" id="ARBA00022475"/>
    </source>
</evidence>
<keyword evidence="7 8" id="KW-0472">Membrane</keyword>
<keyword evidence="6 8" id="KW-1133">Transmembrane helix</keyword>
<feature type="transmembrane region" description="Helical" evidence="8">
    <location>
        <begin position="22"/>
        <end position="51"/>
    </location>
</feature>
<keyword evidence="3" id="KW-0813">Transport</keyword>
<evidence type="ECO:0000256" key="2">
    <source>
        <dbReference type="ARBA" id="ARBA00005236"/>
    </source>
</evidence>
<dbReference type="AlphaFoldDB" id="A0A3N4VK09"/>
<dbReference type="Proteomes" id="UP000269708">
    <property type="component" value="Unassembled WGS sequence"/>
</dbReference>
<dbReference type="Pfam" id="PF12704">
    <property type="entry name" value="MacB_PCD"/>
    <property type="match status" value="1"/>
</dbReference>
<evidence type="ECO:0000256" key="6">
    <source>
        <dbReference type="ARBA" id="ARBA00022989"/>
    </source>
</evidence>
<reference evidence="11 12" key="1">
    <citation type="submission" date="2018-11" db="EMBL/GenBank/DDBJ databases">
        <title>Genomic Encyclopedia of Type Strains, Phase IV (KMG-IV): sequencing the most valuable type-strain genomes for metagenomic binning, comparative biology and taxonomic classification.</title>
        <authorList>
            <person name="Goeker M."/>
        </authorList>
    </citation>
    <scope>NUCLEOTIDE SEQUENCE [LARGE SCALE GENOMIC DNA]</scope>
    <source>
        <strain evidence="11 12">DSM 25623</strain>
    </source>
</reference>
<dbReference type="OrthoDB" id="9808461at2"/>